<gene>
    <name evidence="2" type="primary">def</name>
    <name evidence="4" type="ORF">GA0070606_3437</name>
</gene>
<dbReference type="GO" id="GO:0003677">
    <property type="term" value="F:DNA binding"/>
    <property type="evidence" value="ECO:0007669"/>
    <property type="project" value="InterPro"/>
</dbReference>
<keyword evidence="2" id="KW-0648">Protein biosynthesis</keyword>
<keyword evidence="5" id="KW-1185">Reference proteome</keyword>
<evidence type="ECO:0000256" key="2">
    <source>
        <dbReference type="HAMAP-Rule" id="MF_00163"/>
    </source>
</evidence>
<dbReference type="EMBL" id="FMHZ01000002">
    <property type="protein sequence ID" value="SCL61440.1"/>
    <property type="molecule type" value="Genomic_DNA"/>
</dbReference>
<evidence type="ECO:0000313" key="5">
    <source>
        <dbReference type="Proteomes" id="UP000199001"/>
    </source>
</evidence>
<dbReference type="InterPro" id="IPR010982">
    <property type="entry name" value="Lambda_DNA-bd_dom_sf"/>
</dbReference>
<feature type="binding site" evidence="2">
    <location>
        <position position="474"/>
    </location>
    <ligand>
        <name>Fe cation</name>
        <dbReference type="ChEBI" id="CHEBI:24875"/>
    </ligand>
</feature>
<dbReference type="Gene3D" id="3.90.45.10">
    <property type="entry name" value="Peptide deformylase"/>
    <property type="match status" value="1"/>
</dbReference>
<dbReference type="Pfam" id="PF13560">
    <property type="entry name" value="HTH_31"/>
    <property type="match status" value="1"/>
</dbReference>
<proteinExistence type="inferred from homology"/>
<dbReference type="STRING" id="47855.GA0070606_3437"/>
<dbReference type="OrthoDB" id="3203858at2"/>
<name>A0A1C6V6E6_9ACTN</name>
<keyword evidence="2" id="KW-0408">Iron</keyword>
<dbReference type="Gene3D" id="1.10.260.40">
    <property type="entry name" value="lambda repressor-like DNA-binding domains"/>
    <property type="match status" value="1"/>
</dbReference>
<evidence type="ECO:0000313" key="4">
    <source>
        <dbReference type="EMBL" id="SCL61440.1"/>
    </source>
</evidence>
<feature type="binding site" evidence="2">
    <location>
        <position position="470"/>
    </location>
    <ligand>
        <name>Fe cation</name>
        <dbReference type="ChEBI" id="CHEBI:24875"/>
    </ligand>
</feature>
<feature type="binding site" evidence="2">
    <location>
        <position position="428"/>
    </location>
    <ligand>
        <name>Fe cation</name>
        <dbReference type="ChEBI" id="CHEBI:24875"/>
    </ligand>
</feature>
<dbReference type="InterPro" id="IPR036821">
    <property type="entry name" value="Peptide_deformylase_sf"/>
</dbReference>
<dbReference type="GO" id="GO:0006412">
    <property type="term" value="P:translation"/>
    <property type="evidence" value="ECO:0007669"/>
    <property type="project" value="UniProtKB-UniRule"/>
</dbReference>
<dbReference type="EC" id="3.5.1.88" evidence="2"/>
<comment type="similarity">
    <text evidence="1 2">Belongs to the polypeptide deformylase family.</text>
</comment>
<sequence>MTTSPLDRAADSFAAELARHRTGRGLSKKQLATLMGFDPSYVSHVEGRRHRPTEDFARRAEAVLEASGAIWQRFKEYDELRHARAERAHREPPLPGQWMPPGTGLIVERELATLTHLDDAYRCVIRRELYNAGTEPVTRYLVRVAVDRYPNDPGRSNRHHREHPLTFAELRLRAYREDAGEREAMHWRAKHDRDAFKEIWLLFENGDRRFPLYPGDRATIEYAYSVGHDKWGPWFQRAVRLPTRQMAVRLDLPAALDPQVWGAETSLSAEEGPLRTPVHRHDDGDRVIFDWATDDPPLNARYRLQWRFRARPDAEPEETGRVRPSDRMRGIGIVQRGADLLRQPARPFDLPREEQAAREAVDRLSAALGRLDELHPFSKGVGIAAPQLGLGRAVAVVRPPDRSAEPVVLLNPRVVDTSPDTDEQYEGCLSFFDHRGLVPRPLRIDVEHAQYDGSRIITSFEFGMARLVAHEIDHLEGRLYVDRMAPGVPLVPVEEYRETGHPWRY</sequence>
<protein>
    <recommendedName>
        <fullName evidence="2">Peptide deformylase</fullName>
        <shortName evidence="2">PDF</shortName>
        <ecNumber evidence="2">3.5.1.88</ecNumber>
    </recommendedName>
    <alternativeName>
        <fullName evidence="2">Polypeptide deformylase</fullName>
    </alternativeName>
</protein>
<reference evidence="5" key="1">
    <citation type="submission" date="2016-06" db="EMBL/GenBank/DDBJ databases">
        <authorList>
            <person name="Varghese N."/>
            <person name="Submissions Spin"/>
        </authorList>
    </citation>
    <scope>NUCLEOTIDE SEQUENCE [LARGE SCALE GENOMIC DNA]</scope>
    <source>
        <strain evidence="5">DSM 43903</strain>
    </source>
</reference>
<evidence type="ECO:0000259" key="3">
    <source>
        <dbReference type="PROSITE" id="PS50943"/>
    </source>
</evidence>
<feature type="domain" description="HTH cro/C1-type" evidence="3">
    <location>
        <begin position="17"/>
        <end position="71"/>
    </location>
</feature>
<dbReference type="AlphaFoldDB" id="A0A1C6V6E6"/>
<dbReference type="GO" id="GO:0046872">
    <property type="term" value="F:metal ion binding"/>
    <property type="evidence" value="ECO:0007669"/>
    <property type="project" value="UniProtKB-KW"/>
</dbReference>
<keyword evidence="2" id="KW-0479">Metal-binding</keyword>
<dbReference type="PRINTS" id="PR01576">
    <property type="entry name" value="PDEFORMYLASE"/>
</dbReference>
<feature type="active site" evidence="2">
    <location>
        <position position="471"/>
    </location>
</feature>
<dbReference type="RefSeq" id="WP_091101005.1">
    <property type="nucleotide sequence ID" value="NZ_FMHZ01000002.1"/>
</dbReference>
<dbReference type="SMART" id="SM00530">
    <property type="entry name" value="HTH_XRE"/>
    <property type="match status" value="1"/>
</dbReference>
<dbReference type="SUPFAM" id="SSF47413">
    <property type="entry name" value="lambda repressor-like DNA-binding domains"/>
    <property type="match status" value="1"/>
</dbReference>
<dbReference type="PANTHER" id="PTHR10458:SF22">
    <property type="entry name" value="PEPTIDE DEFORMYLASE"/>
    <property type="match status" value="1"/>
</dbReference>
<dbReference type="CDD" id="cd00093">
    <property type="entry name" value="HTH_XRE"/>
    <property type="match status" value="1"/>
</dbReference>
<dbReference type="PANTHER" id="PTHR10458">
    <property type="entry name" value="PEPTIDE DEFORMYLASE"/>
    <property type="match status" value="1"/>
</dbReference>
<dbReference type="SUPFAM" id="SSF56420">
    <property type="entry name" value="Peptide deformylase"/>
    <property type="match status" value="1"/>
</dbReference>
<dbReference type="InterPro" id="IPR001387">
    <property type="entry name" value="Cro/C1-type_HTH"/>
</dbReference>
<dbReference type="PROSITE" id="PS50943">
    <property type="entry name" value="HTH_CROC1"/>
    <property type="match status" value="1"/>
</dbReference>
<dbReference type="Proteomes" id="UP000199001">
    <property type="component" value="Unassembled WGS sequence"/>
</dbReference>
<dbReference type="Pfam" id="PF01327">
    <property type="entry name" value="Pep_deformylase"/>
    <property type="match status" value="1"/>
</dbReference>
<accession>A0A1C6V6E6</accession>
<dbReference type="GO" id="GO:0042586">
    <property type="term" value="F:peptide deformylase activity"/>
    <property type="evidence" value="ECO:0007669"/>
    <property type="project" value="UniProtKB-UniRule"/>
</dbReference>
<keyword evidence="2" id="KW-0378">Hydrolase</keyword>
<organism evidence="4 5">
    <name type="scientific">Micromonospora citrea</name>
    <dbReference type="NCBI Taxonomy" id="47855"/>
    <lineage>
        <taxon>Bacteria</taxon>
        <taxon>Bacillati</taxon>
        <taxon>Actinomycetota</taxon>
        <taxon>Actinomycetes</taxon>
        <taxon>Micromonosporales</taxon>
        <taxon>Micromonosporaceae</taxon>
        <taxon>Micromonospora</taxon>
    </lineage>
</organism>
<comment type="catalytic activity">
    <reaction evidence="2">
        <text>N-terminal N-formyl-L-methionyl-[peptide] + H2O = N-terminal L-methionyl-[peptide] + formate</text>
        <dbReference type="Rhea" id="RHEA:24420"/>
        <dbReference type="Rhea" id="RHEA-COMP:10639"/>
        <dbReference type="Rhea" id="RHEA-COMP:10640"/>
        <dbReference type="ChEBI" id="CHEBI:15377"/>
        <dbReference type="ChEBI" id="CHEBI:15740"/>
        <dbReference type="ChEBI" id="CHEBI:49298"/>
        <dbReference type="ChEBI" id="CHEBI:64731"/>
        <dbReference type="EC" id="3.5.1.88"/>
    </reaction>
</comment>
<dbReference type="InterPro" id="IPR023635">
    <property type="entry name" value="Peptide_deformylase"/>
</dbReference>
<comment type="function">
    <text evidence="2">Removes the formyl group from the N-terminal Met of newly synthesized proteins. Requires at least a dipeptide for an efficient rate of reaction. N-terminal L-methionine is a prerequisite for activity but the enzyme has broad specificity at other positions.</text>
</comment>
<comment type="cofactor">
    <cofactor evidence="2">
        <name>Fe(2+)</name>
        <dbReference type="ChEBI" id="CHEBI:29033"/>
    </cofactor>
    <text evidence="2">Binds 1 Fe(2+) ion.</text>
</comment>
<dbReference type="HAMAP" id="MF_00163">
    <property type="entry name" value="Pep_deformylase"/>
    <property type="match status" value="1"/>
</dbReference>
<evidence type="ECO:0000256" key="1">
    <source>
        <dbReference type="ARBA" id="ARBA00010759"/>
    </source>
</evidence>